<dbReference type="PANTHER" id="PTHR44281:SF2">
    <property type="entry name" value="SPINDLE ASSEMBLY ABNORMAL PROTEIN 6 HOMOLOG"/>
    <property type="match status" value="1"/>
</dbReference>
<sequence>MTGGGGAGAGAAVYASENEQVLYARDVRVRIRPQEREEYSANLTLKLSLQTASSSSSSGSGTRAAVSSSGALMITITDGRDPFFLYTLSLAETDYHTLKTEQRLLVDFQNFPKMITELVAECAHNGGSPPAGGQNMSVYLTVGESTVESTLSIIEANQFREITHLCLRMRKGTDEVLKHYLASKLSHFQQLSERLEETLCNTEKELRRVAAERQSQAEEINLMKAERCQLEQSMKAGHERELAELSERHAREIRDNHHTLTAERDNAVKELTAQLEAAQAAAESSAKAATEAQHRVVALENSLSSSSRKLEAALKELEEDKERYGSTSAEVKRLEKENYILEKQLSEAGVSLALCKEQLAAKEELANKSKELLEQANQQKSSLEEQIQMYRTSLAQLEEKLSVSFKETTKGNEVIKKLQDQIKAYKSRVKGLKQAMQTHEETIHELDHRLLEEQRSHDDSKLEHKRALDALDRAQEDCEATRGKLAEAHKLLESNEQVISYLNKRLTDRDVKVLSGVEPSTSSSASGYSALSLPILPSHRQHPTQASALGAAAASTSHHHSGTSSSRSHSPSTSRPVGGGVLANRTNVFEGSSGAMQLANVGRQPAPPYQSGQRLASGFTIPGGPSAKRPNLEEISAIGHHQGTRMENQPPSSATTITPSSSALQSRLAAGPFEETQAVEPTVVISPSDGQPPDVESLTSRLSLPEIHFDLTKGFPRVPHKLSLKEKAVKIVEALMTTPPVHLLLLLGQILACLLSAMYAISQLIVVGIPRVPSYFQLSPEALADTLEGYFRSTWSGVLSCSIYSLLCLWTTTRIVKQVFLLPLDRGELLGIAASTLQPSVIINYCSSFLLTTRLSSIAMASSRSDHQDIPGLSYLMVLEETYTYFQLFLHVKINLVGPFDTQRRSVKHPRCEILRGKLRSTRLDYVQPSLGDGRS</sequence>
<accession>A0A7J6LLB6</accession>
<feature type="coiled-coil region" evidence="6">
    <location>
        <begin position="206"/>
        <end position="491"/>
    </location>
</feature>
<dbReference type="Gene3D" id="2.170.210.20">
    <property type="entry name" value="Spindle assembly abnormal protein 6, N-terminal domain"/>
    <property type="match status" value="1"/>
</dbReference>
<evidence type="ECO:0000313" key="9">
    <source>
        <dbReference type="EMBL" id="KAF4660064.1"/>
    </source>
</evidence>
<keyword evidence="2" id="KW-0963">Cytoplasm</keyword>
<dbReference type="AlphaFoldDB" id="A0A7J6LLB6"/>
<dbReference type="EMBL" id="JABANN010000404">
    <property type="protein sequence ID" value="KAF4660064.1"/>
    <property type="molecule type" value="Genomic_DNA"/>
</dbReference>
<evidence type="ECO:0000256" key="7">
    <source>
        <dbReference type="SAM" id="MobiDB-lite"/>
    </source>
</evidence>
<proteinExistence type="predicted"/>
<dbReference type="Gene3D" id="1.10.287.1490">
    <property type="match status" value="1"/>
</dbReference>
<evidence type="ECO:0000256" key="1">
    <source>
        <dbReference type="ARBA" id="ARBA00004300"/>
    </source>
</evidence>
<dbReference type="PANTHER" id="PTHR44281">
    <property type="entry name" value="SPINDLE ASSEMBLY ABNORMAL PROTEIN 6 HOMOLOG"/>
    <property type="match status" value="1"/>
</dbReference>
<dbReference type="Proteomes" id="UP000572268">
    <property type="component" value="Unassembled WGS sequence"/>
</dbReference>
<dbReference type="CDD" id="cd10142">
    <property type="entry name" value="HD_SAS6_N"/>
    <property type="match status" value="1"/>
</dbReference>
<dbReference type="InterPro" id="IPR038558">
    <property type="entry name" value="SAS-6_N_sf"/>
</dbReference>
<dbReference type="GO" id="GO:0005813">
    <property type="term" value="C:centrosome"/>
    <property type="evidence" value="ECO:0007669"/>
    <property type="project" value="UniProtKB-SubCell"/>
</dbReference>
<dbReference type="Pfam" id="PF16531">
    <property type="entry name" value="SAS-6_N"/>
    <property type="match status" value="1"/>
</dbReference>
<dbReference type="InterPro" id="IPR032396">
    <property type="entry name" value="SAS-6_N"/>
</dbReference>
<comment type="caution">
    <text evidence="9">The sequence shown here is derived from an EMBL/GenBank/DDBJ whole genome shotgun (WGS) entry which is preliminary data.</text>
</comment>
<evidence type="ECO:0000256" key="3">
    <source>
        <dbReference type="ARBA" id="ARBA00023054"/>
    </source>
</evidence>
<organism evidence="9 10">
    <name type="scientific">Perkinsus olseni</name>
    <name type="common">Perkinsus atlanticus</name>
    <dbReference type="NCBI Taxonomy" id="32597"/>
    <lineage>
        <taxon>Eukaryota</taxon>
        <taxon>Sar</taxon>
        <taxon>Alveolata</taxon>
        <taxon>Perkinsozoa</taxon>
        <taxon>Perkinsea</taxon>
        <taxon>Perkinsida</taxon>
        <taxon>Perkinsidae</taxon>
        <taxon>Perkinsus</taxon>
    </lineage>
</organism>
<keyword evidence="4" id="KW-0206">Cytoskeleton</keyword>
<name>A0A7J6LLB6_PEROL</name>
<feature type="compositionally biased region" description="Low complexity" evidence="7">
    <location>
        <begin position="546"/>
        <end position="576"/>
    </location>
</feature>
<evidence type="ECO:0000256" key="6">
    <source>
        <dbReference type="SAM" id="Coils"/>
    </source>
</evidence>
<keyword evidence="5" id="KW-0131">Cell cycle</keyword>
<protein>
    <submittedName>
        <fullName evidence="9">Spindle assembly abnormal protein 6</fullName>
    </submittedName>
</protein>
<feature type="domain" description="Spindle assembly abnormal protein 6 N-terminal" evidence="8">
    <location>
        <begin position="21"/>
        <end position="169"/>
    </location>
</feature>
<evidence type="ECO:0000259" key="8">
    <source>
        <dbReference type="Pfam" id="PF16531"/>
    </source>
</evidence>
<feature type="region of interest" description="Disordered" evidence="7">
    <location>
        <begin position="599"/>
        <end position="630"/>
    </location>
</feature>
<reference evidence="9 10" key="1">
    <citation type="submission" date="2020-04" db="EMBL/GenBank/DDBJ databases">
        <title>Perkinsus olseni comparative genomics.</title>
        <authorList>
            <person name="Bogema D.R."/>
        </authorList>
    </citation>
    <scope>NUCLEOTIDE SEQUENCE [LARGE SCALE GENOMIC DNA]</scope>
    <source>
        <strain evidence="9">ATCC PRA-31</strain>
    </source>
</reference>
<keyword evidence="3 6" id="KW-0175">Coiled coil</keyword>
<feature type="region of interest" description="Disordered" evidence="7">
    <location>
        <begin position="542"/>
        <end position="585"/>
    </location>
</feature>
<dbReference type="SUPFAM" id="SSF57997">
    <property type="entry name" value="Tropomyosin"/>
    <property type="match status" value="1"/>
</dbReference>
<feature type="compositionally biased region" description="Low complexity" evidence="7">
    <location>
        <begin position="650"/>
        <end position="663"/>
    </location>
</feature>
<evidence type="ECO:0000256" key="2">
    <source>
        <dbReference type="ARBA" id="ARBA00022490"/>
    </source>
</evidence>
<feature type="region of interest" description="Disordered" evidence="7">
    <location>
        <begin position="642"/>
        <end position="664"/>
    </location>
</feature>
<evidence type="ECO:0000256" key="4">
    <source>
        <dbReference type="ARBA" id="ARBA00023212"/>
    </source>
</evidence>
<evidence type="ECO:0000313" key="10">
    <source>
        <dbReference type="Proteomes" id="UP000572268"/>
    </source>
</evidence>
<gene>
    <name evidence="9" type="primary">SASS6</name>
    <name evidence="9" type="ORF">FOL46_006342</name>
</gene>
<comment type="subcellular location">
    <subcellularLocation>
        <location evidence="1">Cytoplasm</location>
        <location evidence="1">Cytoskeleton</location>
        <location evidence="1">Microtubule organizing center</location>
        <location evidence="1">Centrosome</location>
    </subcellularLocation>
</comment>
<evidence type="ECO:0000256" key="5">
    <source>
        <dbReference type="ARBA" id="ARBA00023306"/>
    </source>
</evidence>